<reference evidence="2 3" key="1">
    <citation type="journal article" date="2021" name="Sci. Rep.">
        <title>The distribution of antibiotic resistance genes in chicken gut microbiota commensals.</title>
        <authorList>
            <person name="Juricova H."/>
            <person name="Matiasovicova J."/>
            <person name="Kubasova T."/>
            <person name="Cejkova D."/>
            <person name="Rychlik I."/>
        </authorList>
    </citation>
    <scope>NUCLEOTIDE SEQUENCE [LARGE SCALE GENOMIC DNA]</scope>
    <source>
        <strain evidence="2 3">An794</strain>
    </source>
</reference>
<feature type="transmembrane region" description="Helical" evidence="1">
    <location>
        <begin position="165"/>
        <end position="187"/>
    </location>
</feature>
<evidence type="ECO:0000313" key="2">
    <source>
        <dbReference type="EMBL" id="MBM6774289.1"/>
    </source>
</evidence>
<feature type="transmembrane region" description="Helical" evidence="1">
    <location>
        <begin position="94"/>
        <end position="117"/>
    </location>
</feature>
<feature type="transmembrane region" description="Helical" evidence="1">
    <location>
        <begin position="137"/>
        <end position="158"/>
    </location>
</feature>
<evidence type="ECO:0000256" key="1">
    <source>
        <dbReference type="SAM" id="Phobius"/>
    </source>
</evidence>
<keyword evidence="1" id="KW-1133">Transmembrane helix</keyword>
<protein>
    <recommendedName>
        <fullName evidence="4">ABC transporter permease</fullName>
    </recommendedName>
</protein>
<feature type="transmembrane region" description="Helical" evidence="1">
    <location>
        <begin position="220"/>
        <end position="239"/>
    </location>
</feature>
<keyword evidence="3" id="KW-1185">Reference proteome</keyword>
<organism evidence="2 3">
    <name type="scientific">Olsenella profusa</name>
    <dbReference type="NCBI Taxonomy" id="138595"/>
    <lineage>
        <taxon>Bacteria</taxon>
        <taxon>Bacillati</taxon>
        <taxon>Actinomycetota</taxon>
        <taxon>Coriobacteriia</taxon>
        <taxon>Coriobacteriales</taxon>
        <taxon>Atopobiaceae</taxon>
        <taxon>Olsenella</taxon>
    </lineage>
</organism>
<accession>A0ABS2F178</accession>
<keyword evidence="1" id="KW-0812">Transmembrane</keyword>
<dbReference type="RefSeq" id="WP_204792649.1">
    <property type="nucleotide sequence ID" value="NZ_JACSNQ010000002.1"/>
</dbReference>
<gene>
    <name evidence="2" type="ORF">H9X80_01810</name>
</gene>
<proteinExistence type="predicted"/>
<feature type="transmembrane region" description="Helical" evidence="1">
    <location>
        <begin position="12"/>
        <end position="34"/>
    </location>
</feature>
<feature type="transmembrane region" description="Helical" evidence="1">
    <location>
        <begin position="54"/>
        <end position="73"/>
    </location>
</feature>
<sequence>MRNHLRSGFYLLARNPYVWVSVALIVARWAWGLVRVAQGELSFGLQDSILRDKLVLLVYAFSAAGIAAFDQRGRALRCACEDRGGRARYMASRFVLVAVLALGLVALSTALDLVGGALVPGASRIVASPQMHEPARLLAGVLTVLVGCEFTFFVGTLVKSPSALLTTALCVLVCLGAMLLAVLVPGAAGLLDVVTPTAGLLTGIVFQPLAALMPLDPARAYLVPIVWLAALFALSRLLLARRTV</sequence>
<evidence type="ECO:0000313" key="3">
    <source>
        <dbReference type="Proteomes" id="UP000712527"/>
    </source>
</evidence>
<dbReference type="Proteomes" id="UP000712527">
    <property type="component" value="Unassembled WGS sequence"/>
</dbReference>
<comment type="caution">
    <text evidence="2">The sequence shown here is derived from an EMBL/GenBank/DDBJ whole genome shotgun (WGS) entry which is preliminary data.</text>
</comment>
<keyword evidence="1" id="KW-0472">Membrane</keyword>
<evidence type="ECO:0008006" key="4">
    <source>
        <dbReference type="Google" id="ProtNLM"/>
    </source>
</evidence>
<dbReference type="EMBL" id="JACSNQ010000002">
    <property type="protein sequence ID" value="MBM6774289.1"/>
    <property type="molecule type" value="Genomic_DNA"/>
</dbReference>
<name>A0ABS2F178_9ACTN</name>